<gene>
    <name evidence="2" type="ORF">BaRGS_00009243</name>
</gene>
<accession>A0ABD0LK68</accession>
<evidence type="ECO:0000256" key="1">
    <source>
        <dbReference type="SAM" id="MobiDB-lite"/>
    </source>
</evidence>
<keyword evidence="3" id="KW-1185">Reference proteome</keyword>
<feature type="compositionally biased region" description="Basic and acidic residues" evidence="1">
    <location>
        <begin position="48"/>
        <end position="61"/>
    </location>
</feature>
<sequence>MQDAGHQAKPAPERGLKAKPSLCRTQTAPAYSITSLETRKFPAACATADERSTRSLEDDASKVSPHLSSFSKSPSFVHQQ</sequence>
<evidence type="ECO:0000313" key="2">
    <source>
        <dbReference type="EMBL" id="KAK7499591.1"/>
    </source>
</evidence>
<organism evidence="2 3">
    <name type="scientific">Batillaria attramentaria</name>
    <dbReference type="NCBI Taxonomy" id="370345"/>
    <lineage>
        <taxon>Eukaryota</taxon>
        <taxon>Metazoa</taxon>
        <taxon>Spiralia</taxon>
        <taxon>Lophotrochozoa</taxon>
        <taxon>Mollusca</taxon>
        <taxon>Gastropoda</taxon>
        <taxon>Caenogastropoda</taxon>
        <taxon>Sorbeoconcha</taxon>
        <taxon>Cerithioidea</taxon>
        <taxon>Batillariidae</taxon>
        <taxon>Batillaria</taxon>
    </lineage>
</organism>
<protein>
    <submittedName>
        <fullName evidence="2">Uncharacterized protein</fullName>
    </submittedName>
</protein>
<proteinExistence type="predicted"/>
<dbReference type="Proteomes" id="UP001519460">
    <property type="component" value="Unassembled WGS sequence"/>
</dbReference>
<feature type="region of interest" description="Disordered" evidence="1">
    <location>
        <begin position="1"/>
        <end position="23"/>
    </location>
</feature>
<reference evidence="2 3" key="1">
    <citation type="journal article" date="2023" name="Sci. Data">
        <title>Genome assembly of the Korean intertidal mud-creeper Batillaria attramentaria.</title>
        <authorList>
            <person name="Patra A.K."/>
            <person name="Ho P.T."/>
            <person name="Jun S."/>
            <person name="Lee S.J."/>
            <person name="Kim Y."/>
            <person name="Won Y.J."/>
        </authorList>
    </citation>
    <scope>NUCLEOTIDE SEQUENCE [LARGE SCALE GENOMIC DNA]</scope>
    <source>
        <strain evidence="2">Wonlab-2016</strain>
    </source>
</reference>
<dbReference type="EMBL" id="JACVVK020000043">
    <property type="protein sequence ID" value="KAK7499591.1"/>
    <property type="molecule type" value="Genomic_DNA"/>
</dbReference>
<feature type="compositionally biased region" description="Low complexity" evidence="1">
    <location>
        <begin position="62"/>
        <end position="80"/>
    </location>
</feature>
<comment type="caution">
    <text evidence="2">The sequence shown here is derived from an EMBL/GenBank/DDBJ whole genome shotgun (WGS) entry which is preliminary data.</text>
</comment>
<evidence type="ECO:0000313" key="3">
    <source>
        <dbReference type="Proteomes" id="UP001519460"/>
    </source>
</evidence>
<feature type="region of interest" description="Disordered" evidence="1">
    <location>
        <begin position="48"/>
        <end position="80"/>
    </location>
</feature>
<name>A0ABD0LK68_9CAEN</name>
<dbReference type="AlphaFoldDB" id="A0ABD0LK68"/>